<dbReference type="Pfam" id="PF16286">
    <property type="entry name" value="DUF4932"/>
    <property type="match status" value="1"/>
</dbReference>
<evidence type="ECO:0008006" key="4">
    <source>
        <dbReference type="Google" id="ProtNLM"/>
    </source>
</evidence>
<name>A0A7W5ZR14_9BACT</name>
<feature type="signal peptide" evidence="1">
    <location>
        <begin position="1"/>
        <end position="22"/>
    </location>
</feature>
<dbReference type="EMBL" id="JACIBY010000016">
    <property type="protein sequence ID" value="MBB3841356.1"/>
    <property type="molecule type" value="Genomic_DNA"/>
</dbReference>
<comment type="caution">
    <text evidence="2">The sequence shown here is derived from an EMBL/GenBank/DDBJ whole genome shotgun (WGS) entry which is preliminary data.</text>
</comment>
<evidence type="ECO:0000313" key="2">
    <source>
        <dbReference type="EMBL" id="MBB3841356.1"/>
    </source>
</evidence>
<evidence type="ECO:0000313" key="3">
    <source>
        <dbReference type="Proteomes" id="UP000541352"/>
    </source>
</evidence>
<accession>A0A7W5ZR14</accession>
<dbReference type="Proteomes" id="UP000541352">
    <property type="component" value="Unassembled WGS sequence"/>
</dbReference>
<dbReference type="InterPro" id="IPR032560">
    <property type="entry name" value="DUF4932"/>
</dbReference>
<proteinExistence type="predicted"/>
<reference evidence="2 3" key="1">
    <citation type="submission" date="2020-08" db="EMBL/GenBank/DDBJ databases">
        <title>Genomic Encyclopedia of Type Strains, Phase IV (KMG-IV): sequencing the most valuable type-strain genomes for metagenomic binning, comparative biology and taxonomic classification.</title>
        <authorList>
            <person name="Goeker M."/>
        </authorList>
    </citation>
    <scope>NUCLEOTIDE SEQUENCE [LARGE SCALE GENOMIC DNA]</scope>
    <source>
        <strain evidence="2 3">DSM 17976</strain>
    </source>
</reference>
<evidence type="ECO:0000256" key="1">
    <source>
        <dbReference type="SAM" id="SignalP"/>
    </source>
</evidence>
<keyword evidence="1" id="KW-0732">Signal</keyword>
<sequence>MKNVSATLVMLFWSYLTLLGQAASPVRLSETYELANIILALTDYGKTDPWEVSQQSAYYQEVRTYFDAYRHHPLLSKVNYSRQQWQSYLSFRTDSYAFTFDESNHLVRKIAFSANSGFNPFEENLALIEDFVQTTRFRQFYTNHIPYYEGLASAYLVSQRYPEMLQFLEKELGKQSTLSSYAIVMSPLVGRMNCHRVVEGVGTDFITLPSFILTGKTLQTASQEEIASGTHMLFTELDHAFVNPMTELHQSLVKTHFSNQRWDTGSGYEKDSLATFNEYMTWAVYNLYVQHYFPSVAKKVSLDWAMQNETRGFYASNLFNKELEVMYQKRKAGQTLQDLYPNFIKRLGKLQNHVQKPVIQSSNLSDKNLADTVANFVVYFSEPMIKADSFDVIIATEKDGKISKERQVEVSKKQGLSWSKDGKSAQFTLHLVHGLNYVFFNVPWQTKTPLCAQTRVHLTPYSQLKTTVAPQ</sequence>
<feature type="chain" id="PRO_5031323299" description="DUF4932 domain-containing protein" evidence="1">
    <location>
        <begin position="23"/>
        <end position="471"/>
    </location>
</feature>
<gene>
    <name evidence="2" type="ORF">FHS57_005384</name>
</gene>
<organism evidence="2 3">
    <name type="scientific">Runella defluvii</name>
    <dbReference type="NCBI Taxonomy" id="370973"/>
    <lineage>
        <taxon>Bacteria</taxon>
        <taxon>Pseudomonadati</taxon>
        <taxon>Bacteroidota</taxon>
        <taxon>Cytophagia</taxon>
        <taxon>Cytophagales</taxon>
        <taxon>Spirosomataceae</taxon>
        <taxon>Runella</taxon>
    </lineage>
</organism>
<dbReference type="AlphaFoldDB" id="A0A7W5ZR14"/>
<keyword evidence="3" id="KW-1185">Reference proteome</keyword>
<dbReference type="RefSeq" id="WP_183978972.1">
    <property type="nucleotide sequence ID" value="NZ_JACIBY010000016.1"/>
</dbReference>
<protein>
    <recommendedName>
        <fullName evidence="4">DUF4932 domain-containing protein</fullName>
    </recommendedName>
</protein>